<keyword evidence="3" id="KW-1185">Reference proteome</keyword>
<comment type="caution">
    <text evidence="2">The sequence shown here is derived from an EMBL/GenBank/DDBJ whole genome shotgun (WGS) entry which is preliminary data.</text>
</comment>
<dbReference type="EMBL" id="CAJPDQ010000004">
    <property type="protein sequence ID" value="CAF9908547.1"/>
    <property type="molecule type" value="Genomic_DNA"/>
</dbReference>
<feature type="region of interest" description="Disordered" evidence="1">
    <location>
        <begin position="51"/>
        <end position="223"/>
    </location>
</feature>
<evidence type="ECO:0000313" key="2">
    <source>
        <dbReference type="EMBL" id="CAF9908547.1"/>
    </source>
</evidence>
<sequence length="223" mass="24483">MYTAARTVNHDVLLARYLTMDSDLEPLQARDFGSISTGIYQRGLHLSNINNGPLQRAASRPTLASKPGKSSRSADTRPSAFRKIPPEIQNAKQRTIPPSLGQGRTSRRPQTLMSSKPMSQNTPRPAGGGTIGHSRIPPKVPKEYPRVERMQIPPSPAEEKRDKPQPSKPPPEKSDQPKSDKSQDTDQKKDGGSPPKEPKIWEDGNPFRGPGARPPALTSIDDF</sequence>
<gene>
    <name evidence="2" type="ORF">GOMPHAMPRED_006192</name>
</gene>
<feature type="compositionally biased region" description="Basic and acidic residues" evidence="1">
    <location>
        <begin position="157"/>
        <end position="202"/>
    </location>
</feature>
<evidence type="ECO:0000256" key="1">
    <source>
        <dbReference type="SAM" id="MobiDB-lite"/>
    </source>
</evidence>
<proteinExistence type="predicted"/>
<evidence type="ECO:0000313" key="3">
    <source>
        <dbReference type="Proteomes" id="UP000664169"/>
    </source>
</evidence>
<organism evidence="2 3">
    <name type="scientific">Gomphillus americanus</name>
    <dbReference type="NCBI Taxonomy" id="1940652"/>
    <lineage>
        <taxon>Eukaryota</taxon>
        <taxon>Fungi</taxon>
        <taxon>Dikarya</taxon>
        <taxon>Ascomycota</taxon>
        <taxon>Pezizomycotina</taxon>
        <taxon>Lecanoromycetes</taxon>
        <taxon>OSLEUM clade</taxon>
        <taxon>Ostropomycetidae</taxon>
        <taxon>Ostropales</taxon>
        <taxon>Graphidaceae</taxon>
        <taxon>Gomphilloideae</taxon>
        <taxon>Gomphillus</taxon>
    </lineage>
</organism>
<accession>A0A8H3EMC0</accession>
<dbReference type="AlphaFoldDB" id="A0A8H3EMC0"/>
<reference evidence="2" key="1">
    <citation type="submission" date="2021-03" db="EMBL/GenBank/DDBJ databases">
        <authorList>
            <person name="Tagirdzhanova G."/>
        </authorList>
    </citation>
    <scope>NUCLEOTIDE SEQUENCE</scope>
</reference>
<feature type="compositionally biased region" description="Polar residues" evidence="1">
    <location>
        <begin position="102"/>
        <end position="123"/>
    </location>
</feature>
<feature type="compositionally biased region" description="Basic and acidic residues" evidence="1">
    <location>
        <begin position="140"/>
        <end position="149"/>
    </location>
</feature>
<dbReference type="Proteomes" id="UP000664169">
    <property type="component" value="Unassembled WGS sequence"/>
</dbReference>
<protein>
    <submittedName>
        <fullName evidence="2">Uncharacterized protein</fullName>
    </submittedName>
</protein>
<name>A0A8H3EMC0_9LECA</name>